<keyword evidence="3" id="KW-1185">Reference proteome</keyword>
<accession>A0ABR4KQ16</accession>
<evidence type="ECO:0000256" key="1">
    <source>
        <dbReference type="SAM" id="SignalP"/>
    </source>
</evidence>
<name>A0ABR4KQ16_9EURO</name>
<evidence type="ECO:0000313" key="2">
    <source>
        <dbReference type="EMBL" id="KAL2854374.1"/>
    </source>
</evidence>
<gene>
    <name evidence="2" type="ORF">BJY01DRAFT_243701</name>
</gene>
<evidence type="ECO:0000313" key="3">
    <source>
        <dbReference type="Proteomes" id="UP001610446"/>
    </source>
</evidence>
<comment type="caution">
    <text evidence="2">The sequence shown here is derived from an EMBL/GenBank/DDBJ whole genome shotgun (WGS) entry which is preliminary data.</text>
</comment>
<protein>
    <submittedName>
        <fullName evidence="2">Uncharacterized protein</fullName>
    </submittedName>
</protein>
<organism evidence="2 3">
    <name type="scientific">Aspergillus pseudoustus</name>
    <dbReference type="NCBI Taxonomy" id="1810923"/>
    <lineage>
        <taxon>Eukaryota</taxon>
        <taxon>Fungi</taxon>
        <taxon>Dikarya</taxon>
        <taxon>Ascomycota</taxon>
        <taxon>Pezizomycotina</taxon>
        <taxon>Eurotiomycetes</taxon>
        <taxon>Eurotiomycetidae</taxon>
        <taxon>Eurotiales</taxon>
        <taxon>Aspergillaceae</taxon>
        <taxon>Aspergillus</taxon>
        <taxon>Aspergillus subgen. Nidulantes</taxon>
    </lineage>
</organism>
<proteinExistence type="predicted"/>
<reference evidence="2 3" key="1">
    <citation type="submission" date="2024-07" db="EMBL/GenBank/DDBJ databases">
        <title>Section-level genome sequencing and comparative genomics of Aspergillus sections Usti and Cavernicolus.</title>
        <authorList>
            <consortium name="Lawrence Berkeley National Laboratory"/>
            <person name="Nybo J.L."/>
            <person name="Vesth T.C."/>
            <person name="Theobald S."/>
            <person name="Frisvad J.C."/>
            <person name="Larsen T.O."/>
            <person name="Kjaerboelling I."/>
            <person name="Rothschild-Mancinelli K."/>
            <person name="Lyhne E.K."/>
            <person name="Kogle M.E."/>
            <person name="Barry K."/>
            <person name="Clum A."/>
            <person name="Na H."/>
            <person name="Ledsgaard L."/>
            <person name="Lin J."/>
            <person name="Lipzen A."/>
            <person name="Kuo A."/>
            <person name="Riley R."/>
            <person name="Mondo S."/>
            <person name="Labutti K."/>
            <person name="Haridas S."/>
            <person name="Pangalinan J."/>
            <person name="Salamov A.A."/>
            <person name="Simmons B.A."/>
            <person name="Magnuson J.K."/>
            <person name="Chen J."/>
            <person name="Drula E."/>
            <person name="Henrissat B."/>
            <person name="Wiebenga A."/>
            <person name="Lubbers R.J."/>
            <person name="Gomes A.C."/>
            <person name="Makela M.R."/>
            <person name="Stajich J."/>
            <person name="Grigoriev I.V."/>
            <person name="Mortensen U.H."/>
            <person name="De Vries R.P."/>
            <person name="Baker S.E."/>
            <person name="Andersen M.R."/>
        </authorList>
    </citation>
    <scope>NUCLEOTIDE SEQUENCE [LARGE SCALE GENOMIC DNA]</scope>
    <source>
        <strain evidence="2 3">CBS 123904</strain>
    </source>
</reference>
<sequence>MKASTIFGVLAALCLENTVAQITITIPTIVFPTALPTGIPTALPSISTGLATIVIPTDLPTSLSIPTWLTACIPTTFAIAPTGSVSDNTEAVPE</sequence>
<dbReference type="EMBL" id="JBFXLU010000015">
    <property type="protein sequence ID" value="KAL2854374.1"/>
    <property type="molecule type" value="Genomic_DNA"/>
</dbReference>
<feature type="signal peptide" evidence="1">
    <location>
        <begin position="1"/>
        <end position="20"/>
    </location>
</feature>
<dbReference type="Proteomes" id="UP001610446">
    <property type="component" value="Unassembled WGS sequence"/>
</dbReference>
<feature type="chain" id="PRO_5045991633" evidence="1">
    <location>
        <begin position="21"/>
        <end position="94"/>
    </location>
</feature>
<keyword evidence="1" id="KW-0732">Signal</keyword>